<dbReference type="EMBL" id="JANBPG010001422">
    <property type="protein sequence ID" value="KAJ1890036.1"/>
    <property type="molecule type" value="Genomic_DNA"/>
</dbReference>
<evidence type="ECO:0000313" key="2">
    <source>
        <dbReference type="Proteomes" id="UP001150581"/>
    </source>
</evidence>
<proteinExistence type="predicted"/>
<organism evidence="1 2">
    <name type="scientific">Kickxella alabastrina</name>
    <dbReference type="NCBI Taxonomy" id="61397"/>
    <lineage>
        <taxon>Eukaryota</taxon>
        <taxon>Fungi</taxon>
        <taxon>Fungi incertae sedis</taxon>
        <taxon>Zoopagomycota</taxon>
        <taxon>Kickxellomycotina</taxon>
        <taxon>Kickxellomycetes</taxon>
        <taxon>Kickxellales</taxon>
        <taxon>Kickxellaceae</taxon>
        <taxon>Kickxella</taxon>
    </lineage>
</organism>
<evidence type="ECO:0000313" key="1">
    <source>
        <dbReference type="EMBL" id="KAJ1890036.1"/>
    </source>
</evidence>
<dbReference type="Proteomes" id="UP001150581">
    <property type="component" value="Unassembled WGS sequence"/>
</dbReference>
<name>A0ACC1I8Q6_9FUNG</name>
<sequence>MCHRHIIAVNEARVVAVPAVPRLCREDYFCTICGYNALSPLHLEIHIGEIH</sequence>
<accession>A0ACC1I8Q6</accession>
<keyword evidence="2" id="KW-1185">Reference proteome</keyword>
<protein>
    <submittedName>
        <fullName evidence="1">Uncharacterized protein</fullName>
    </submittedName>
</protein>
<comment type="caution">
    <text evidence="1">The sequence shown here is derived from an EMBL/GenBank/DDBJ whole genome shotgun (WGS) entry which is preliminary data.</text>
</comment>
<gene>
    <name evidence="1" type="ORF">LPJ66_007711</name>
</gene>
<feature type="non-terminal residue" evidence="1">
    <location>
        <position position="51"/>
    </location>
</feature>
<reference evidence="1" key="1">
    <citation type="submission" date="2022-07" db="EMBL/GenBank/DDBJ databases">
        <title>Phylogenomic reconstructions and comparative analyses of Kickxellomycotina fungi.</title>
        <authorList>
            <person name="Reynolds N.K."/>
            <person name="Stajich J.E."/>
            <person name="Barry K."/>
            <person name="Grigoriev I.V."/>
            <person name="Crous P."/>
            <person name="Smith M.E."/>
        </authorList>
    </citation>
    <scope>NUCLEOTIDE SEQUENCE</scope>
    <source>
        <strain evidence="1">Benny 63K</strain>
    </source>
</reference>